<dbReference type="PANTHER" id="PTHR11616:SF241">
    <property type="entry name" value="SODIUM- AND CHLORIDE-DEPENDENT GLYCINE TRANSPORTER 2"/>
    <property type="match status" value="1"/>
</dbReference>
<dbReference type="PROSITE" id="PS00610">
    <property type="entry name" value="NA_NEUROTRAN_SYMP_1"/>
    <property type="match status" value="1"/>
</dbReference>
<feature type="binding site" evidence="8">
    <location>
        <position position="275"/>
    </location>
    <ligand>
        <name>Na(+)</name>
        <dbReference type="ChEBI" id="CHEBI:29101"/>
        <label>1</label>
    </ligand>
</feature>
<gene>
    <name evidence="13" type="primary">LOC107266163</name>
</gene>
<evidence type="ECO:0000256" key="4">
    <source>
        <dbReference type="ARBA" id="ARBA00022692"/>
    </source>
</evidence>
<feature type="binding site" evidence="8">
    <location>
        <position position="372"/>
    </location>
    <ligand>
        <name>Na(+)</name>
        <dbReference type="ChEBI" id="CHEBI:29101"/>
        <label>1</label>
    </ligand>
</feature>
<dbReference type="SUPFAM" id="SSF161070">
    <property type="entry name" value="SNF-like"/>
    <property type="match status" value="2"/>
</dbReference>
<dbReference type="GO" id="GO:0089718">
    <property type="term" value="P:amino acid import across plasma membrane"/>
    <property type="evidence" value="ECO:0007669"/>
    <property type="project" value="TreeGrafter"/>
</dbReference>
<evidence type="ECO:0000256" key="1">
    <source>
        <dbReference type="ARBA" id="ARBA00004141"/>
    </source>
</evidence>
<accession>A0AAJ7BQE8</accession>
<evidence type="ECO:0000256" key="3">
    <source>
        <dbReference type="ARBA" id="ARBA00022448"/>
    </source>
</evidence>
<organism evidence="12 13">
    <name type="scientific">Cephus cinctus</name>
    <name type="common">Wheat stem sawfly</name>
    <dbReference type="NCBI Taxonomy" id="211228"/>
    <lineage>
        <taxon>Eukaryota</taxon>
        <taxon>Metazoa</taxon>
        <taxon>Ecdysozoa</taxon>
        <taxon>Arthropoda</taxon>
        <taxon>Hexapoda</taxon>
        <taxon>Insecta</taxon>
        <taxon>Pterygota</taxon>
        <taxon>Neoptera</taxon>
        <taxon>Endopterygota</taxon>
        <taxon>Hymenoptera</taxon>
        <taxon>Cephoidea</taxon>
        <taxon>Cephidae</taxon>
        <taxon>Cephus</taxon>
    </lineage>
</organism>
<feature type="disulfide bond" evidence="9">
    <location>
        <begin position="133"/>
        <end position="142"/>
    </location>
</feature>
<dbReference type="GeneID" id="107266163"/>
<feature type="binding site" evidence="8">
    <location>
        <position position="30"/>
    </location>
    <ligand>
        <name>Na(+)</name>
        <dbReference type="ChEBI" id="CHEBI:29101"/>
        <label>1</label>
    </ligand>
</feature>
<feature type="binding site" evidence="8">
    <location>
        <position position="376"/>
    </location>
    <ligand>
        <name>Na(+)</name>
        <dbReference type="ChEBI" id="CHEBI:29101"/>
        <label>1</label>
    </ligand>
</feature>
<feature type="transmembrane region" description="Helical" evidence="11">
    <location>
        <begin position="538"/>
        <end position="563"/>
    </location>
</feature>
<feature type="transmembrane region" description="Helical" evidence="11">
    <location>
        <begin position="51"/>
        <end position="69"/>
    </location>
</feature>
<evidence type="ECO:0000256" key="8">
    <source>
        <dbReference type="PIRSR" id="PIRSR600175-1"/>
    </source>
</evidence>
<feature type="transmembrane region" description="Helical" evidence="11">
    <location>
        <begin position="459"/>
        <end position="483"/>
    </location>
</feature>
<feature type="transmembrane region" description="Helical" evidence="11">
    <location>
        <begin position="190"/>
        <end position="212"/>
    </location>
</feature>
<feature type="binding site" evidence="8">
    <location>
        <position position="35"/>
    </location>
    <ligand>
        <name>Na(+)</name>
        <dbReference type="ChEBI" id="CHEBI:29101"/>
        <label>1</label>
    </ligand>
</feature>
<feature type="transmembrane region" description="Helical" evidence="11">
    <location>
        <begin position="504"/>
        <end position="526"/>
    </location>
</feature>
<feature type="transmembrane region" description="Helical" evidence="11">
    <location>
        <begin position="360"/>
        <end position="381"/>
    </location>
</feature>
<keyword evidence="8" id="KW-0915">Sodium</keyword>
<dbReference type="Proteomes" id="UP000694920">
    <property type="component" value="Unplaced"/>
</dbReference>
<dbReference type="InterPro" id="IPR000175">
    <property type="entry name" value="Na/ntran_symport"/>
</dbReference>
<keyword evidence="7 11" id="KW-0472">Membrane</keyword>
<evidence type="ECO:0000256" key="2">
    <source>
        <dbReference type="ARBA" id="ARBA00006459"/>
    </source>
</evidence>
<dbReference type="KEGG" id="ccin:107266163"/>
<keyword evidence="4 10" id="KW-0812">Transmembrane</keyword>
<keyword evidence="8" id="KW-0479">Metal-binding</keyword>
<comment type="similarity">
    <text evidence="2 10">Belongs to the sodium:neurotransmitter symporter (SNF) (TC 2.A.22) family.</text>
</comment>
<keyword evidence="9" id="KW-1015">Disulfide bond</keyword>
<evidence type="ECO:0000256" key="11">
    <source>
        <dbReference type="SAM" id="Phobius"/>
    </source>
</evidence>
<evidence type="ECO:0000256" key="5">
    <source>
        <dbReference type="ARBA" id="ARBA00022847"/>
    </source>
</evidence>
<name>A0AAJ7BQE8_CEPCN</name>
<sequence>MREKNNHVPTPERGSWANKTEFLLSCAGYAIGIGNVWRFPYLCYRNGGGAFLVPYLLMLFLCGIPLFFMESSMGQFGGTGCITMFRMSPLFKGAGFAIVIVNIICTMYYNVIISYPLMFLAMSLRSKLPWQDCDNPWNTYKCLKLGGEIFNKRNETDQMKLIEHTKTPADEFFHNHILQISESIDEIGTIVWPLFACNFISWIIVFMCICNGVKSVGKVVYFTATFPFVILFVLLIRGVTLPGAMDGILFYITPQWSQLTNLKVWADAAIQIFFSLGPGWGGIVNMASYNPFRNNNRLDSILVPILNCGTSIFAGFVVFSVLGFMSYRTGIPVSTVATGGPGLAFVTYPEAITMLPVPQLWAVLFFTMLYLLGMDSCVSIAHTVLSFRYYPTYYLHFLRLLLCFKFVQIEAIISSITDAYPELRKHKKIVTVVSLVILFLGSLCFVTNGGMYILQVFDWYAASISVISICLVEAIVIGWTYGSDNFVRDVEFMINEKLHCWWPLCWKYVTPIILSFIFVTTIVFNTRLTYNGIEYPEWAILLGWCSCLVSMLCIPGYAIVHLITTKGTLKERLVIGMNPTSEWGPQKKEDREAWEKCIKNSSSHFNNSTMNGIKVTKV</sequence>
<protein>
    <recommendedName>
        <fullName evidence="10">Transporter</fullName>
    </recommendedName>
</protein>
<dbReference type="RefSeq" id="XP_015591858.1">
    <property type="nucleotide sequence ID" value="XM_015736372.2"/>
</dbReference>
<dbReference type="GO" id="GO:0005886">
    <property type="term" value="C:plasma membrane"/>
    <property type="evidence" value="ECO:0007669"/>
    <property type="project" value="TreeGrafter"/>
</dbReference>
<keyword evidence="3 10" id="KW-0813">Transport</keyword>
<feature type="binding site" evidence="8">
    <location>
        <position position="375"/>
    </location>
    <ligand>
        <name>Na(+)</name>
        <dbReference type="ChEBI" id="CHEBI:29101"/>
        <label>1</label>
    </ligand>
</feature>
<dbReference type="GO" id="GO:0046872">
    <property type="term" value="F:metal ion binding"/>
    <property type="evidence" value="ECO:0007669"/>
    <property type="project" value="UniProtKB-KW"/>
</dbReference>
<comment type="subcellular location">
    <subcellularLocation>
        <location evidence="1">Membrane</location>
        <topology evidence="1">Multi-pass membrane protein</topology>
    </subcellularLocation>
</comment>
<evidence type="ECO:0000256" key="6">
    <source>
        <dbReference type="ARBA" id="ARBA00022989"/>
    </source>
</evidence>
<dbReference type="PRINTS" id="PR00176">
    <property type="entry name" value="NANEUSMPORT"/>
</dbReference>
<evidence type="ECO:0000313" key="12">
    <source>
        <dbReference type="Proteomes" id="UP000694920"/>
    </source>
</evidence>
<keyword evidence="6 11" id="KW-1133">Transmembrane helix</keyword>
<feature type="binding site" evidence="8">
    <location>
        <position position="28"/>
    </location>
    <ligand>
        <name>Na(+)</name>
        <dbReference type="ChEBI" id="CHEBI:29101"/>
        <label>1</label>
    </ligand>
</feature>
<feature type="transmembrane region" description="Helical" evidence="11">
    <location>
        <begin position="219"/>
        <end position="239"/>
    </location>
</feature>
<reference evidence="13" key="1">
    <citation type="submission" date="2025-08" db="UniProtKB">
        <authorList>
            <consortium name="RefSeq"/>
        </authorList>
    </citation>
    <scope>IDENTIFICATION</scope>
</reference>
<dbReference type="PANTHER" id="PTHR11616">
    <property type="entry name" value="SODIUM/CHLORIDE DEPENDENT TRANSPORTER"/>
    <property type="match status" value="1"/>
</dbReference>
<dbReference type="Pfam" id="PF00209">
    <property type="entry name" value="SNF"/>
    <property type="match status" value="2"/>
</dbReference>
<evidence type="ECO:0000256" key="10">
    <source>
        <dbReference type="RuleBase" id="RU003732"/>
    </source>
</evidence>
<feature type="transmembrane region" description="Helical" evidence="11">
    <location>
        <begin position="301"/>
        <end position="325"/>
    </location>
</feature>
<feature type="binding site" evidence="8">
    <location>
        <position position="307"/>
    </location>
    <ligand>
        <name>Na(+)</name>
        <dbReference type="ChEBI" id="CHEBI:29101"/>
        <label>1</label>
    </ligand>
</feature>
<dbReference type="InterPro" id="IPR037272">
    <property type="entry name" value="SNS_sf"/>
</dbReference>
<evidence type="ECO:0000256" key="7">
    <source>
        <dbReference type="ARBA" id="ARBA00023136"/>
    </source>
</evidence>
<feature type="transmembrane region" description="Helical" evidence="11">
    <location>
        <begin position="21"/>
        <end position="39"/>
    </location>
</feature>
<keyword evidence="5 10" id="KW-0769">Symport</keyword>
<dbReference type="GO" id="GO:0005283">
    <property type="term" value="F:amino acid:sodium symporter activity"/>
    <property type="evidence" value="ECO:0007669"/>
    <property type="project" value="TreeGrafter"/>
</dbReference>
<dbReference type="AlphaFoldDB" id="A0AAJ7BQE8"/>
<feature type="transmembrane region" description="Helical" evidence="11">
    <location>
        <begin position="429"/>
        <end position="453"/>
    </location>
</feature>
<keyword evidence="12" id="KW-1185">Reference proteome</keyword>
<evidence type="ECO:0000256" key="9">
    <source>
        <dbReference type="PIRSR" id="PIRSR600175-2"/>
    </source>
</evidence>
<feature type="transmembrane region" description="Helical" evidence="11">
    <location>
        <begin position="90"/>
        <end position="112"/>
    </location>
</feature>
<evidence type="ECO:0000313" key="13">
    <source>
        <dbReference type="RefSeq" id="XP_015591858.1"/>
    </source>
</evidence>
<proteinExistence type="inferred from homology"/>
<dbReference type="PROSITE" id="PS50267">
    <property type="entry name" value="NA_NEUROTRAN_SYMP_3"/>
    <property type="match status" value="1"/>
</dbReference>
<feature type="transmembrane region" description="Helical" evidence="11">
    <location>
        <begin position="268"/>
        <end position="289"/>
    </location>
</feature>